<evidence type="ECO:0000313" key="10">
    <source>
        <dbReference type="EMBL" id="WIM04449.1"/>
    </source>
</evidence>
<evidence type="ECO:0000256" key="3">
    <source>
        <dbReference type="ARBA" id="ARBA00023015"/>
    </source>
</evidence>
<keyword evidence="3" id="KW-0805">Transcription regulation</keyword>
<gene>
    <name evidence="10" type="ORF">OHM77_06950</name>
</gene>
<dbReference type="Pfam" id="PF00486">
    <property type="entry name" value="Trans_reg_C"/>
    <property type="match status" value="1"/>
</dbReference>
<evidence type="ECO:0000259" key="9">
    <source>
        <dbReference type="PROSITE" id="PS51755"/>
    </source>
</evidence>
<dbReference type="EMBL" id="CP107246">
    <property type="protein sequence ID" value="WIM04449.1"/>
    <property type="molecule type" value="Genomic_DNA"/>
</dbReference>
<dbReference type="PANTHER" id="PTHR48111">
    <property type="entry name" value="REGULATOR OF RPOS"/>
    <property type="match status" value="1"/>
</dbReference>
<dbReference type="SMART" id="SM00448">
    <property type="entry name" value="REC"/>
    <property type="match status" value="1"/>
</dbReference>
<keyword evidence="5" id="KW-0804">Transcription</keyword>
<dbReference type="InterPro" id="IPR001789">
    <property type="entry name" value="Sig_transdc_resp-reg_receiver"/>
</dbReference>
<keyword evidence="1 6" id="KW-0597">Phosphoprotein</keyword>
<dbReference type="PROSITE" id="PS51755">
    <property type="entry name" value="OMPR_PHOB"/>
    <property type="match status" value="1"/>
</dbReference>
<dbReference type="GO" id="GO:0006355">
    <property type="term" value="P:regulation of DNA-templated transcription"/>
    <property type="evidence" value="ECO:0007669"/>
    <property type="project" value="InterPro"/>
</dbReference>
<dbReference type="AlphaFoldDB" id="A0AA49FHV8"/>
<dbReference type="SMART" id="SM00862">
    <property type="entry name" value="Trans_reg_C"/>
    <property type="match status" value="1"/>
</dbReference>
<keyword evidence="4 7" id="KW-0238">DNA-binding</keyword>
<organism evidence="10">
    <name type="scientific">Candidatus Nitricoxidivorans perseverans</name>
    <dbReference type="NCBI Taxonomy" id="2975601"/>
    <lineage>
        <taxon>Bacteria</taxon>
        <taxon>Pseudomonadati</taxon>
        <taxon>Pseudomonadota</taxon>
        <taxon>Betaproteobacteria</taxon>
        <taxon>Nitrosomonadales</taxon>
        <taxon>Sterolibacteriaceae</taxon>
        <taxon>Candidatus Nitricoxidivorans</taxon>
    </lineage>
</organism>
<dbReference type="Gene3D" id="1.10.10.10">
    <property type="entry name" value="Winged helix-like DNA-binding domain superfamily/Winged helix DNA-binding domain"/>
    <property type="match status" value="1"/>
</dbReference>
<dbReference type="GO" id="GO:0000156">
    <property type="term" value="F:phosphorelay response regulator activity"/>
    <property type="evidence" value="ECO:0007669"/>
    <property type="project" value="TreeGrafter"/>
</dbReference>
<reference evidence="10" key="1">
    <citation type="journal article" date="2023" name="Nat. Microbiol.">
        <title>Enrichment and characterization of a nitric oxide-reducing microbial community in a continuous bioreactor.</title>
        <authorList>
            <person name="Garrido-Amador P."/>
            <person name="Stortenbeker N."/>
            <person name="Wessels H.J.C.T."/>
            <person name="Speth D.R."/>
            <person name="Garcia-Heredia I."/>
            <person name="Kartal B."/>
        </authorList>
    </citation>
    <scope>NUCLEOTIDE SEQUENCE</scope>
    <source>
        <strain evidence="10">MAG1</strain>
    </source>
</reference>
<dbReference type="GO" id="GO:0005829">
    <property type="term" value="C:cytosol"/>
    <property type="evidence" value="ECO:0007669"/>
    <property type="project" value="TreeGrafter"/>
</dbReference>
<evidence type="ECO:0000256" key="2">
    <source>
        <dbReference type="ARBA" id="ARBA00023012"/>
    </source>
</evidence>
<dbReference type="GO" id="GO:0000976">
    <property type="term" value="F:transcription cis-regulatory region binding"/>
    <property type="evidence" value="ECO:0007669"/>
    <property type="project" value="TreeGrafter"/>
</dbReference>
<evidence type="ECO:0000256" key="4">
    <source>
        <dbReference type="ARBA" id="ARBA00023125"/>
    </source>
</evidence>
<dbReference type="SUPFAM" id="SSF52172">
    <property type="entry name" value="CheY-like"/>
    <property type="match status" value="1"/>
</dbReference>
<dbReference type="CDD" id="cd00383">
    <property type="entry name" value="trans_reg_C"/>
    <property type="match status" value="1"/>
</dbReference>
<dbReference type="Pfam" id="PF00072">
    <property type="entry name" value="Response_reg"/>
    <property type="match status" value="1"/>
</dbReference>
<feature type="domain" description="Response regulatory" evidence="8">
    <location>
        <begin position="2"/>
        <end position="116"/>
    </location>
</feature>
<dbReference type="KEGG" id="npv:OHM77_06950"/>
<dbReference type="PROSITE" id="PS50110">
    <property type="entry name" value="RESPONSE_REGULATORY"/>
    <property type="match status" value="1"/>
</dbReference>
<dbReference type="InterPro" id="IPR039420">
    <property type="entry name" value="WalR-like"/>
</dbReference>
<dbReference type="InterPro" id="IPR036388">
    <property type="entry name" value="WH-like_DNA-bd_sf"/>
</dbReference>
<keyword evidence="2" id="KW-0902">Two-component regulatory system</keyword>
<dbReference type="InterPro" id="IPR011006">
    <property type="entry name" value="CheY-like_superfamily"/>
</dbReference>
<protein>
    <submittedName>
        <fullName evidence="10">Response regulator transcription factor</fullName>
    </submittedName>
</protein>
<dbReference type="GO" id="GO:0032993">
    <property type="term" value="C:protein-DNA complex"/>
    <property type="evidence" value="ECO:0007669"/>
    <property type="project" value="TreeGrafter"/>
</dbReference>
<sequence length="224" mass="24901">MRLLLIEDDLPLSDALARALRQAGYDVETAGNAVEACRKLSAGQYDLAILDLGLPDLDGSEVVRHLARLEAGTPVLVLSARDGLDERVRLLDLGADDYLVKPAAMDEFLARVRAALRRRRKDDDTRVALGRLSLDMEGRRAFLAGQPMDLHGREWALLAFLAGRPDRVISREDVAQALYRAGERVSENAVDQIVSRFRKRLAEAGLRLRTVRGLGYYLETGHDE</sequence>
<feature type="modified residue" description="4-aspartylphosphate" evidence="6">
    <location>
        <position position="51"/>
    </location>
</feature>
<dbReference type="PANTHER" id="PTHR48111:SF1">
    <property type="entry name" value="TWO-COMPONENT RESPONSE REGULATOR ORR33"/>
    <property type="match status" value="1"/>
</dbReference>
<evidence type="ECO:0000256" key="5">
    <source>
        <dbReference type="ARBA" id="ARBA00023163"/>
    </source>
</evidence>
<name>A0AA49FHV8_9PROT</name>
<accession>A0AA49FHV8</accession>
<evidence type="ECO:0000256" key="1">
    <source>
        <dbReference type="ARBA" id="ARBA00022553"/>
    </source>
</evidence>
<evidence type="ECO:0000259" key="8">
    <source>
        <dbReference type="PROSITE" id="PS50110"/>
    </source>
</evidence>
<feature type="DNA-binding region" description="OmpR/PhoB-type" evidence="7">
    <location>
        <begin position="124"/>
        <end position="220"/>
    </location>
</feature>
<dbReference type="Proteomes" id="UP001234916">
    <property type="component" value="Chromosome"/>
</dbReference>
<proteinExistence type="predicted"/>
<dbReference type="Gene3D" id="3.40.50.2300">
    <property type="match status" value="1"/>
</dbReference>
<evidence type="ECO:0000256" key="6">
    <source>
        <dbReference type="PROSITE-ProRule" id="PRU00169"/>
    </source>
</evidence>
<feature type="domain" description="OmpR/PhoB-type" evidence="9">
    <location>
        <begin position="124"/>
        <end position="220"/>
    </location>
</feature>
<evidence type="ECO:0000256" key="7">
    <source>
        <dbReference type="PROSITE-ProRule" id="PRU01091"/>
    </source>
</evidence>
<dbReference type="InterPro" id="IPR001867">
    <property type="entry name" value="OmpR/PhoB-type_DNA-bd"/>
</dbReference>